<reference evidence="1" key="2">
    <citation type="submission" date="2025-08" db="UniProtKB">
        <authorList>
            <consortium name="Ensembl"/>
        </authorList>
    </citation>
    <scope>IDENTIFICATION</scope>
</reference>
<accession>A0A8C9V9M5</accession>
<organism evidence="1 2">
    <name type="scientific">Scleropages formosus</name>
    <name type="common">Asian bonytongue</name>
    <name type="synonym">Osteoglossum formosum</name>
    <dbReference type="NCBI Taxonomy" id="113540"/>
    <lineage>
        <taxon>Eukaryota</taxon>
        <taxon>Metazoa</taxon>
        <taxon>Chordata</taxon>
        <taxon>Craniata</taxon>
        <taxon>Vertebrata</taxon>
        <taxon>Euteleostomi</taxon>
        <taxon>Actinopterygii</taxon>
        <taxon>Neopterygii</taxon>
        <taxon>Teleostei</taxon>
        <taxon>Osteoglossocephala</taxon>
        <taxon>Osteoglossomorpha</taxon>
        <taxon>Osteoglossiformes</taxon>
        <taxon>Osteoglossidae</taxon>
        <taxon>Scleropages</taxon>
    </lineage>
</organism>
<name>A0A8C9V9M5_SCLFO</name>
<dbReference type="OrthoDB" id="4327074at2759"/>
<dbReference type="GeneTree" id="ENSGT00990000203922"/>
<evidence type="ECO:0000313" key="2">
    <source>
        <dbReference type="Proteomes" id="UP000694397"/>
    </source>
</evidence>
<reference evidence="1 2" key="1">
    <citation type="submission" date="2019-04" db="EMBL/GenBank/DDBJ databases">
        <authorList>
            <consortium name="Wellcome Sanger Institute Data Sharing"/>
        </authorList>
    </citation>
    <scope>NUCLEOTIDE SEQUENCE [LARGE SCALE GENOMIC DNA]</scope>
</reference>
<reference evidence="1" key="3">
    <citation type="submission" date="2025-09" db="UniProtKB">
        <authorList>
            <consortium name="Ensembl"/>
        </authorList>
    </citation>
    <scope>IDENTIFICATION</scope>
</reference>
<sequence>DAKTYKVKTNWATDVKGGKFIRSVAKDRNIDRSTLWGYMIKKNKVKEVKTVGYSGTAEAKRVFREKMMRALEIHIKKLADQNNIPVPNNWKEKGLANRVYWFKNFMACYHLSCHLPEATPLERAAASNKTTVGSSLTIWLK</sequence>
<protein>
    <submittedName>
        <fullName evidence="1">Uncharacterized protein</fullName>
    </submittedName>
</protein>
<dbReference type="Ensembl" id="ENSSFOT00015036108.2">
    <property type="protein sequence ID" value="ENSSFOP00015035719.2"/>
    <property type="gene ID" value="ENSSFOG00015022745.2"/>
</dbReference>
<dbReference type="AlphaFoldDB" id="A0A8C9V9M5"/>
<keyword evidence="2" id="KW-1185">Reference proteome</keyword>
<dbReference type="Proteomes" id="UP000694397">
    <property type="component" value="Chromosome 8"/>
</dbReference>
<evidence type="ECO:0000313" key="1">
    <source>
        <dbReference type="Ensembl" id="ENSSFOP00015035719.2"/>
    </source>
</evidence>
<proteinExistence type="predicted"/>